<dbReference type="EMBL" id="KZ819311">
    <property type="protein sequence ID" value="PWN94550.1"/>
    <property type="molecule type" value="Genomic_DNA"/>
</dbReference>
<dbReference type="SUPFAM" id="SSF54001">
    <property type="entry name" value="Cysteine proteinases"/>
    <property type="match status" value="1"/>
</dbReference>
<feature type="region of interest" description="Disordered" evidence="1">
    <location>
        <begin position="415"/>
        <end position="452"/>
    </location>
</feature>
<dbReference type="PANTHER" id="PTHR12419">
    <property type="entry name" value="OTU DOMAIN CONTAINING PROTEIN"/>
    <property type="match status" value="1"/>
</dbReference>
<feature type="region of interest" description="Disordered" evidence="1">
    <location>
        <begin position="469"/>
        <end position="649"/>
    </location>
</feature>
<accession>A0A316YYH6</accession>
<dbReference type="CDD" id="cd22756">
    <property type="entry name" value="OTU_OTUD3-like"/>
    <property type="match status" value="1"/>
</dbReference>
<feature type="compositionally biased region" description="Low complexity" evidence="1">
    <location>
        <begin position="9"/>
        <end position="30"/>
    </location>
</feature>
<feature type="compositionally biased region" description="Basic and acidic residues" evidence="1">
    <location>
        <begin position="216"/>
        <end position="227"/>
    </location>
</feature>
<dbReference type="GeneID" id="37271167"/>
<dbReference type="RefSeq" id="XP_025594829.1">
    <property type="nucleotide sequence ID" value="XM_025743623.1"/>
</dbReference>
<dbReference type="PANTHER" id="PTHR12419:SF7">
    <property type="entry name" value="OTU DOMAIN-CONTAINING PROTEIN 3"/>
    <property type="match status" value="1"/>
</dbReference>
<feature type="region of interest" description="Disordered" evidence="1">
    <location>
        <begin position="180"/>
        <end position="256"/>
    </location>
</feature>
<protein>
    <submittedName>
        <fullName evidence="3">Cysteine proteinase</fullName>
    </submittedName>
</protein>
<dbReference type="GO" id="GO:0016579">
    <property type="term" value="P:protein deubiquitination"/>
    <property type="evidence" value="ECO:0007669"/>
    <property type="project" value="TreeGrafter"/>
</dbReference>
<evidence type="ECO:0000313" key="4">
    <source>
        <dbReference type="Proteomes" id="UP000245946"/>
    </source>
</evidence>
<feature type="domain" description="OTU" evidence="2">
    <location>
        <begin position="79"/>
        <end position="293"/>
    </location>
</feature>
<dbReference type="InterPro" id="IPR038765">
    <property type="entry name" value="Papain-like_cys_pep_sf"/>
</dbReference>
<dbReference type="OrthoDB" id="415023at2759"/>
<feature type="compositionally biased region" description="Low complexity" evidence="1">
    <location>
        <begin position="428"/>
        <end position="443"/>
    </location>
</feature>
<keyword evidence="4" id="KW-1185">Reference proteome</keyword>
<feature type="compositionally biased region" description="Low complexity" evidence="1">
    <location>
        <begin position="518"/>
        <end position="537"/>
    </location>
</feature>
<proteinExistence type="predicted"/>
<feature type="compositionally biased region" description="Basic and acidic residues" evidence="1">
    <location>
        <begin position="187"/>
        <end position="199"/>
    </location>
</feature>
<feature type="region of interest" description="Disordered" evidence="1">
    <location>
        <begin position="301"/>
        <end position="329"/>
    </location>
</feature>
<dbReference type="STRING" id="58919.A0A316YYH6"/>
<organism evidence="3 4">
    <name type="scientific">Tilletiopsis washingtonensis</name>
    <dbReference type="NCBI Taxonomy" id="58919"/>
    <lineage>
        <taxon>Eukaryota</taxon>
        <taxon>Fungi</taxon>
        <taxon>Dikarya</taxon>
        <taxon>Basidiomycota</taxon>
        <taxon>Ustilaginomycotina</taxon>
        <taxon>Exobasidiomycetes</taxon>
        <taxon>Entylomatales</taxon>
        <taxon>Entylomatales incertae sedis</taxon>
        <taxon>Tilletiopsis</taxon>
    </lineage>
</organism>
<feature type="compositionally biased region" description="Low complexity" evidence="1">
    <location>
        <begin position="239"/>
        <end position="256"/>
    </location>
</feature>
<feature type="compositionally biased region" description="Low complexity" evidence="1">
    <location>
        <begin position="308"/>
        <end position="318"/>
    </location>
</feature>
<gene>
    <name evidence="3" type="ORF">FA09DRAFT_332850</name>
</gene>
<reference evidence="3 4" key="1">
    <citation type="journal article" date="2018" name="Mol. Biol. Evol.">
        <title>Broad Genomic Sampling Reveals a Smut Pathogenic Ancestry of the Fungal Clade Ustilaginomycotina.</title>
        <authorList>
            <person name="Kijpornyongpan T."/>
            <person name="Mondo S.J."/>
            <person name="Barry K."/>
            <person name="Sandor L."/>
            <person name="Lee J."/>
            <person name="Lipzen A."/>
            <person name="Pangilinan J."/>
            <person name="LaButti K."/>
            <person name="Hainaut M."/>
            <person name="Henrissat B."/>
            <person name="Grigoriev I.V."/>
            <person name="Spatafora J.W."/>
            <person name="Aime M.C."/>
        </authorList>
    </citation>
    <scope>NUCLEOTIDE SEQUENCE [LARGE SCALE GENOMIC DNA]</scope>
    <source>
        <strain evidence="3 4">MCA 4186</strain>
    </source>
</reference>
<dbReference type="InterPro" id="IPR003323">
    <property type="entry name" value="OTU_dom"/>
</dbReference>
<dbReference type="GO" id="GO:0004843">
    <property type="term" value="F:cysteine-type deubiquitinase activity"/>
    <property type="evidence" value="ECO:0007669"/>
    <property type="project" value="TreeGrafter"/>
</dbReference>
<dbReference type="AlphaFoldDB" id="A0A316YYH6"/>
<feature type="compositionally biased region" description="Acidic residues" evidence="1">
    <location>
        <begin position="319"/>
        <end position="329"/>
    </location>
</feature>
<sequence>MPPKKRHGAAAAAAAASAGGSSSSSAAGGSTLNRRQPRAGRGGNGDRVTRSSKAKLTNGLEDPAQVEKELNAQLRAMNLYAANTMGDGNCLFRALSDQFYGHPGFHAMLRDGVCNYLSDKPEKFAGFVDVEKPFDEYVRSMRQNGTYGGHLELSAFAQLYQKEIKIMQPGLVYIVSPVDDTEAPSTRAERERRELERKQLQMTLRPEQEAPGPSAREQRRAMRERKASRGAADLAPRISTTGSASASTSTAAGASSSLQPAAAEGLENARPEAWGPLYIAYHNWEHYSSIRNIDGPHSGLPRIRERGVASSGGASSAAVEEETEPTEEEALLISSTGNELSLPLARFLIRQNGGWELALQAWQASQFGEGLDVDAIDAEVQAAGDAEVVYTGERAFPSSPSSHLEVVNKWRGVRGGSPSSETAFSSNADAASVDASTTATTAVGEESSAESMGLKVQSIAASSLAELHTAPGTPLSSSPGPRPKRAASKAPLSDGRDVKRRSRSRSPTVKPEEHEPRSSGASVTSSGTGSSAGAKASDALSRLSVAPGADEASVSSAAPSPPAPSLRRGPGRPRKDGQLPGSVPPPPGAPPSAKQLRLEAASKRKLRTNAERIRRAEAREQASQAKRGNSKKDDEEKKASGPNIVELHI</sequence>
<name>A0A316YYH6_9BASI</name>
<dbReference type="Pfam" id="PF02338">
    <property type="entry name" value="OTU"/>
    <property type="match status" value="1"/>
</dbReference>
<dbReference type="InterPro" id="IPR050704">
    <property type="entry name" value="Peptidase_C85-like"/>
</dbReference>
<feature type="region of interest" description="Disordered" evidence="1">
    <location>
        <begin position="1"/>
        <end position="64"/>
    </location>
</feature>
<feature type="compositionally biased region" description="Polar residues" evidence="1">
    <location>
        <begin position="417"/>
        <end position="427"/>
    </location>
</feature>
<feature type="compositionally biased region" description="Basic and acidic residues" evidence="1">
    <location>
        <begin position="630"/>
        <end position="639"/>
    </location>
</feature>
<evidence type="ECO:0000259" key="2">
    <source>
        <dbReference type="PROSITE" id="PS50802"/>
    </source>
</evidence>
<evidence type="ECO:0000256" key="1">
    <source>
        <dbReference type="SAM" id="MobiDB-lite"/>
    </source>
</evidence>
<dbReference type="PROSITE" id="PS50802">
    <property type="entry name" value="OTU"/>
    <property type="match status" value="1"/>
</dbReference>
<evidence type="ECO:0000313" key="3">
    <source>
        <dbReference type="EMBL" id="PWN94550.1"/>
    </source>
</evidence>
<dbReference type="Proteomes" id="UP000245946">
    <property type="component" value="Unassembled WGS sequence"/>
</dbReference>
<dbReference type="Gene3D" id="3.90.70.80">
    <property type="match status" value="1"/>
</dbReference>
<feature type="compositionally biased region" description="Basic and acidic residues" evidence="1">
    <location>
        <begin position="596"/>
        <end position="620"/>
    </location>
</feature>